<proteinExistence type="inferred from homology"/>
<keyword evidence="3 6" id="KW-0694">RNA-binding</keyword>
<dbReference type="GO" id="GO:0006412">
    <property type="term" value="P:translation"/>
    <property type="evidence" value="ECO:0007669"/>
    <property type="project" value="UniProtKB-UniRule"/>
</dbReference>
<reference evidence="7 8" key="1">
    <citation type="submission" date="2016-10" db="EMBL/GenBank/DDBJ databases">
        <title>Complete genome of the TMA-utilizing, human hosted archaeon Methanomethylophilus alvus Gen. nov, sp. nov., strain Mx-05, derived from a pure culture.</title>
        <authorList>
            <person name="Brugere J.-F."/>
            <person name="Ben Hania W."/>
            <person name="Chaudhary P.P."/>
            <person name="Gaci N."/>
            <person name="Borrel G."/>
            <person name="Cao Van Tuat L."/>
            <person name="Fardeau M.-L."/>
            <person name="Harris H.M.B."/>
            <person name="O'Toole P.W."/>
            <person name="Ollivier B."/>
        </authorList>
    </citation>
    <scope>NUCLEOTIDE SEQUENCE [LARGE SCALE GENOMIC DNA]</scope>
    <source>
        <strain evidence="7 8">Mx-05</strain>
    </source>
</reference>
<evidence type="ECO:0000256" key="4">
    <source>
        <dbReference type="ARBA" id="ARBA00022980"/>
    </source>
</evidence>
<dbReference type="InterPro" id="IPR057268">
    <property type="entry name" value="Ribosomal_L18"/>
</dbReference>
<dbReference type="PANTHER" id="PTHR23410">
    <property type="entry name" value="RIBOSOMAL PROTEIN L5-RELATED"/>
    <property type="match status" value="1"/>
</dbReference>
<evidence type="ECO:0000256" key="3">
    <source>
        <dbReference type="ARBA" id="ARBA00022884"/>
    </source>
</evidence>
<dbReference type="GO" id="GO:0000027">
    <property type="term" value="P:ribosomal large subunit assembly"/>
    <property type="evidence" value="ECO:0007669"/>
    <property type="project" value="TreeGrafter"/>
</dbReference>
<organism evidence="7 8">
    <name type="scientific">Methanomethylophilus alvi</name>
    <dbReference type="NCBI Taxonomy" id="1291540"/>
    <lineage>
        <taxon>Archaea</taxon>
        <taxon>Methanobacteriati</taxon>
        <taxon>Thermoplasmatota</taxon>
        <taxon>Thermoplasmata</taxon>
        <taxon>Methanomassiliicoccales</taxon>
        <taxon>Methanomethylophilaceae</taxon>
        <taxon>Methanomethylophilus</taxon>
    </lineage>
</organism>
<dbReference type="CDD" id="cd00432">
    <property type="entry name" value="Ribosomal_L18_L5e"/>
    <property type="match status" value="1"/>
</dbReference>
<evidence type="ECO:0000256" key="1">
    <source>
        <dbReference type="ARBA" id="ARBA00007116"/>
    </source>
</evidence>
<keyword evidence="4 6" id="KW-0689">Ribosomal protein</keyword>
<sequence>MATGPRYKVAFRRRREGRTNYYTRKKLLSSHEVRAVVRRSNKNITVQFVDFTMGGDVVLAAADTKQLKKFGWENSCSSIPAAYLVGYAAGLRAKKADIEYAVLDIGMQNPQHGGVLFAVAKGMIDAGLEIPVSEDVLPDEDRLNGKHIDDKIEADVNSVKQKLEAE</sequence>
<dbReference type="InterPro" id="IPR057267">
    <property type="entry name" value="Rbsml_uL18_arch"/>
</dbReference>
<evidence type="ECO:0000313" key="8">
    <source>
        <dbReference type="Proteomes" id="UP000273278"/>
    </source>
</evidence>
<dbReference type="GO" id="GO:0008097">
    <property type="term" value="F:5S rRNA binding"/>
    <property type="evidence" value="ECO:0007669"/>
    <property type="project" value="InterPro"/>
</dbReference>
<evidence type="ECO:0000256" key="2">
    <source>
        <dbReference type="ARBA" id="ARBA00022730"/>
    </source>
</evidence>
<dbReference type="EMBL" id="CP017686">
    <property type="protein sequence ID" value="AYQ55505.1"/>
    <property type="molecule type" value="Genomic_DNA"/>
</dbReference>
<evidence type="ECO:0000256" key="5">
    <source>
        <dbReference type="ARBA" id="ARBA00023274"/>
    </source>
</evidence>
<accession>A0A3G3II45</accession>
<dbReference type="AlphaFoldDB" id="A0A3G3II45"/>
<dbReference type="GeneID" id="41322162"/>
<evidence type="ECO:0000313" key="7">
    <source>
        <dbReference type="EMBL" id="AYQ55505.1"/>
    </source>
</evidence>
<comment type="function">
    <text evidence="6">This is one of the proteins that bind and probably mediate the attachment of the 5S RNA into the large ribosomal subunit, where it forms part of the central protuberance.</text>
</comment>
<dbReference type="PRINTS" id="PR00058">
    <property type="entry name" value="RIBOSOMALL5"/>
</dbReference>
<gene>
    <name evidence="6" type="primary">rpl18</name>
    <name evidence="7" type="ORF">BKD89_06820</name>
</gene>
<name>A0A3G3II45_9ARCH</name>
<keyword evidence="5 6" id="KW-0687">Ribonucleoprotein</keyword>
<dbReference type="SUPFAM" id="SSF53137">
    <property type="entry name" value="Translational machinery components"/>
    <property type="match status" value="1"/>
</dbReference>
<dbReference type="Gene3D" id="3.30.420.100">
    <property type="match status" value="1"/>
</dbReference>
<dbReference type="NCBIfam" id="NF006342">
    <property type="entry name" value="PRK08569.1"/>
    <property type="match status" value="1"/>
</dbReference>
<dbReference type="Pfam" id="PF17144">
    <property type="entry name" value="Ribosomal_L5e"/>
    <property type="match status" value="1"/>
</dbReference>
<dbReference type="InterPro" id="IPR005485">
    <property type="entry name" value="Rbsml_uL18_euk_arch"/>
</dbReference>
<dbReference type="GO" id="GO:0022625">
    <property type="term" value="C:cytosolic large ribosomal subunit"/>
    <property type="evidence" value="ECO:0007669"/>
    <property type="project" value="TreeGrafter"/>
</dbReference>
<dbReference type="Proteomes" id="UP000273278">
    <property type="component" value="Chromosome"/>
</dbReference>
<keyword evidence="2 6" id="KW-0699">rRNA-binding</keyword>
<dbReference type="RefSeq" id="WP_015505279.1">
    <property type="nucleotide sequence ID" value="NZ_CAYARL010000004.1"/>
</dbReference>
<dbReference type="OMA" id="MAHGPRY"/>
<evidence type="ECO:0000256" key="6">
    <source>
        <dbReference type="HAMAP-Rule" id="MF_01337"/>
    </source>
</evidence>
<comment type="similarity">
    <text evidence="1 6">Belongs to the universal ribosomal protein uL18 family.</text>
</comment>
<dbReference type="GO" id="GO:0003735">
    <property type="term" value="F:structural constituent of ribosome"/>
    <property type="evidence" value="ECO:0007669"/>
    <property type="project" value="InterPro"/>
</dbReference>
<dbReference type="PANTHER" id="PTHR23410:SF12">
    <property type="entry name" value="LARGE RIBOSOMAL SUBUNIT PROTEIN UL18"/>
    <property type="match status" value="1"/>
</dbReference>
<dbReference type="HAMAP" id="MF_01337_A">
    <property type="entry name" value="Ribosomal_uL18_A"/>
    <property type="match status" value="1"/>
</dbReference>
<protein>
    <recommendedName>
        <fullName evidence="6">Large ribosomal subunit protein uL18</fullName>
    </recommendedName>
</protein>
<comment type="subunit">
    <text evidence="6">Part of the 50S ribosomal subunit. Contacts the 5S and 23S rRNAs.</text>
</comment>